<evidence type="ECO:0000256" key="1">
    <source>
        <dbReference type="SAM" id="MobiDB-lite"/>
    </source>
</evidence>
<sequence>MPQEDRKILCHDEDVVQVDYKLNSSTAQTNHGWAHQFCEAPRSRQESKGKACEAPGVAFPEEA</sequence>
<evidence type="ECO:0000313" key="3">
    <source>
        <dbReference type="Proteomes" id="UP001295444"/>
    </source>
</evidence>
<reference evidence="2" key="1">
    <citation type="submission" date="2022-03" db="EMBL/GenBank/DDBJ databases">
        <authorList>
            <person name="Alioto T."/>
            <person name="Alioto T."/>
            <person name="Gomez Garrido J."/>
        </authorList>
    </citation>
    <scope>NUCLEOTIDE SEQUENCE</scope>
</reference>
<protein>
    <submittedName>
        <fullName evidence="2">Uncharacterized protein</fullName>
    </submittedName>
</protein>
<evidence type="ECO:0000313" key="2">
    <source>
        <dbReference type="EMBL" id="CAH2315818.1"/>
    </source>
</evidence>
<dbReference type="Proteomes" id="UP001295444">
    <property type="component" value="Chromosome 09"/>
</dbReference>
<dbReference type="AlphaFoldDB" id="A0AAD1T5Q4"/>
<proteinExistence type="predicted"/>
<accession>A0AAD1T5Q4</accession>
<feature type="region of interest" description="Disordered" evidence="1">
    <location>
        <begin position="43"/>
        <end position="63"/>
    </location>
</feature>
<dbReference type="EMBL" id="OW240920">
    <property type="protein sequence ID" value="CAH2315818.1"/>
    <property type="molecule type" value="Genomic_DNA"/>
</dbReference>
<name>A0AAD1T5Q4_PELCU</name>
<organism evidence="2 3">
    <name type="scientific">Pelobates cultripes</name>
    <name type="common">Western spadefoot toad</name>
    <dbReference type="NCBI Taxonomy" id="61616"/>
    <lineage>
        <taxon>Eukaryota</taxon>
        <taxon>Metazoa</taxon>
        <taxon>Chordata</taxon>
        <taxon>Craniata</taxon>
        <taxon>Vertebrata</taxon>
        <taxon>Euteleostomi</taxon>
        <taxon>Amphibia</taxon>
        <taxon>Batrachia</taxon>
        <taxon>Anura</taxon>
        <taxon>Pelobatoidea</taxon>
        <taxon>Pelobatidae</taxon>
        <taxon>Pelobates</taxon>
    </lineage>
</organism>
<keyword evidence="3" id="KW-1185">Reference proteome</keyword>
<gene>
    <name evidence="2" type="ORF">PECUL_23A050333</name>
</gene>